<dbReference type="InterPro" id="IPR001926">
    <property type="entry name" value="TrpB-like_PALP"/>
</dbReference>
<evidence type="ECO:0000256" key="2">
    <source>
        <dbReference type="ARBA" id="ARBA00022898"/>
    </source>
</evidence>
<dbReference type="GO" id="GO:0006535">
    <property type="term" value="P:cysteine biosynthetic process from serine"/>
    <property type="evidence" value="ECO:0007669"/>
    <property type="project" value="InterPro"/>
</dbReference>
<dbReference type="Pfam" id="PF00291">
    <property type="entry name" value="PALP"/>
    <property type="match status" value="1"/>
</dbReference>
<evidence type="ECO:0000313" key="5">
    <source>
        <dbReference type="Proteomes" id="UP000615234"/>
    </source>
</evidence>
<feature type="domain" description="Tryptophan synthase beta chain-like PALP" evidence="3">
    <location>
        <begin position="8"/>
        <end position="314"/>
    </location>
</feature>
<dbReference type="RefSeq" id="WP_186847328.1">
    <property type="nucleotide sequence ID" value="NZ_JACOOX010000002.1"/>
</dbReference>
<dbReference type="InterPro" id="IPR050214">
    <property type="entry name" value="Cys_Synth/Cystath_Beta-Synth"/>
</dbReference>
<dbReference type="PANTHER" id="PTHR10314">
    <property type="entry name" value="CYSTATHIONINE BETA-SYNTHASE"/>
    <property type="match status" value="1"/>
</dbReference>
<evidence type="ECO:0000256" key="1">
    <source>
        <dbReference type="ARBA" id="ARBA00001933"/>
    </source>
</evidence>
<evidence type="ECO:0000259" key="3">
    <source>
        <dbReference type="Pfam" id="PF00291"/>
    </source>
</evidence>
<accession>A0A8I0DU10</accession>
<protein>
    <submittedName>
        <fullName evidence="4">PLP-dependent cysteine synthase family protein</fullName>
    </submittedName>
</protein>
<proteinExistence type="predicted"/>
<evidence type="ECO:0000313" key="4">
    <source>
        <dbReference type="EMBL" id="MBC5661812.1"/>
    </source>
</evidence>
<comment type="caution">
    <text evidence="4">The sequence shown here is derived from an EMBL/GenBank/DDBJ whole genome shotgun (WGS) entry which is preliminary data.</text>
</comment>
<dbReference type="EMBL" id="JACOOX010000002">
    <property type="protein sequence ID" value="MBC5661812.1"/>
    <property type="molecule type" value="Genomic_DNA"/>
</dbReference>
<sequence>MANIHSSITELVGHTPLVEFVNYEKELGLNAHLLGKLEYFNPSGSVKDRAALNMILEAEKSGKLKPGGTILDFTSGNTGIATAAFANSRGYKYVVVIQPGVSVERTLILKAYGVELLQAADVPGFMEMLQNGGLSMAKLTVIMNKYADEHGYFYIDQGTNPDNPEAHYRTTGPEIWEDTDGNVDYVVALVGTGGTLAGLSRYFREKNPGIKIIGAQPAVQSRKNVNHPEANTIDGVLAFNDVPAQSVPVFFNPEQVPYDECLDIVAEDAYETGRRLVKSDGVFLGQSAAAALKAATIIAERPEASGKNIAIIMADNAFKYLSTKMYVEE</sequence>
<dbReference type="CDD" id="cd01561">
    <property type="entry name" value="CBS_like"/>
    <property type="match status" value="1"/>
</dbReference>
<dbReference type="SUPFAM" id="SSF53686">
    <property type="entry name" value="Tryptophan synthase beta subunit-like PLP-dependent enzymes"/>
    <property type="match status" value="1"/>
</dbReference>
<keyword evidence="5" id="KW-1185">Reference proteome</keyword>
<gene>
    <name evidence="4" type="ORF">H8S09_02710</name>
</gene>
<keyword evidence="2" id="KW-0663">Pyridoxal phosphate</keyword>
<dbReference type="Proteomes" id="UP000615234">
    <property type="component" value="Unassembled WGS sequence"/>
</dbReference>
<reference evidence="4 5" key="1">
    <citation type="submission" date="2020-08" db="EMBL/GenBank/DDBJ databases">
        <title>Genome public.</title>
        <authorList>
            <person name="Liu C."/>
            <person name="Sun Q."/>
        </authorList>
    </citation>
    <scope>NUCLEOTIDE SEQUENCE [LARGE SCALE GENOMIC DNA]</scope>
    <source>
        <strain evidence="4 5">NSJ-10</strain>
    </source>
</reference>
<name>A0A8I0DU10_9FIRM</name>
<dbReference type="InterPro" id="IPR001216">
    <property type="entry name" value="P-phosphate_BS"/>
</dbReference>
<dbReference type="AlphaFoldDB" id="A0A8I0DU10"/>
<dbReference type="Gene3D" id="3.40.50.1100">
    <property type="match status" value="2"/>
</dbReference>
<dbReference type="InterPro" id="IPR036052">
    <property type="entry name" value="TrpB-like_PALP_sf"/>
</dbReference>
<comment type="cofactor">
    <cofactor evidence="1">
        <name>pyridoxal 5'-phosphate</name>
        <dbReference type="ChEBI" id="CHEBI:597326"/>
    </cofactor>
</comment>
<dbReference type="GO" id="GO:0016765">
    <property type="term" value="F:transferase activity, transferring alkyl or aryl (other than methyl) groups"/>
    <property type="evidence" value="ECO:0007669"/>
    <property type="project" value="UniProtKB-ARBA"/>
</dbReference>
<dbReference type="PROSITE" id="PS00901">
    <property type="entry name" value="CYS_SYNTHASE"/>
    <property type="match status" value="1"/>
</dbReference>
<organism evidence="4 5">
    <name type="scientific">Coprococcus hominis</name>
    <name type="common">ex Liu et al. 2022</name>
    <dbReference type="NCBI Taxonomy" id="2763039"/>
    <lineage>
        <taxon>Bacteria</taxon>
        <taxon>Bacillati</taxon>
        <taxon>Bacillota</taxon>
        <taxon>Clostridia</taxon>
        <taxon>Lachnospirales</taxon>
        <taxon>Lachnospiraceae</taxon>
        <taxon>Coprococcus</taxon>
    </lineage>
</organism>